<organism evidence="1">
    <name type="scientific">Salmonella enterica</name>
    <name type="common">Salmonella choleraesuis</name>
    <dbReference type="NCBI Taxonomy" id="28901"/>
    <lineage>
        <taxon>Bacteria</taxon>
        <taxon>Pseudomonadati</taxon>
        <taxon>Pseudomonadota</taxon>
        <taxon>Gammaproteobacteria</taxon>
        <taxon>Enterobacterales</taxon>
        <taxon>Enterobacteriaceae</taxon>
        <taxon>Salmonella</taxon>
    </lineage>
</organism>
<comment type="caution">
    <text evidence="1">The sequence shown here is derived from an EMBL/GenBank/DDBJ whole genome shotgun (WGS) entry which is preliminary data.</text>
</comment>
<name>A0A3R0XT48_SALER</name>
<reference evidence="1" key="1">
    <citation type="submission" date="2018-10" db="EMBL/GenBank/DDBJ databases">
        <authorList>
            <consortium name="PulseNet: The National Subtyping Network for Foodborne Disease Surveillance"/>
            <person name="Tarr C.L."/>
            <person name="Trees E."/>
            <person name="Katz L.S."/>
            <person name="Carleton-Romer H.A."/>
            <person name="Stroika S."/>
            <person name="Kucerova Z."/>
            <person name="Roache K.F."/>
            <person name="Sabol A.L."/>
            <person name="Besser J."/>
            <person name="Gerner-Smidt P."/>
        </authorList>
    </citation>
    <scope>NUCLEOTIDE SEQUENCE [LARGE SCALE GENOMIC DNA]</scope>
    <source>
        <strain evidence="1">PNUSAS038541</strain>
    </source>
</reference>
<dbReference type="EMBL" id="RVIJ01000066">
    <property type="protein sequence ID" value="MLW03831.1"/>
    <property type="molecule type" value="Genomic_DNA"/>
</dbReference>
<dbReference type="Proteomes" id="UP000885392">
    <property type="component" value="Unassembled WGS sequence"/>
</dbReference>
<gene>
    <name evidence="1" type="ORF">EAK82_27485</name>
</gene>
<sequence>MSNIDKQIPGFKNVGLDAFFAYVGPRDIIVCNRGNWKDKSNYQSFQTRSGIEIGRFYDTPDNNSEGQYLLAENLTGGAA</sequence>
<protein>
    <submittedName>
        <fullName evidence="1">Uncharacterized protein</fullName>
    </submittedName>
</protein>
<proteinExistence type="predicted"/>
<accession>A0A3R0XT48</accession>
<evidence type="ECO:0000313" key="1">
    <source>
        <dbReference type="EMBL" id="MLW03831.1"/>
    </source>
</evidence>
<dbReference type="AlphaFoldDB" id="A0A3R0XT48"/>